<evidence type="ECO:0000256" key="2">
    <source>
        <dbReference type="ARBA" id="ARBA00004502"/>
    </source>
</evidence>
<dbReference type="PANTHER" id="PTHR13390">
    <property type="entry name" value="LIPASE"/>
    <property type="match status" value="1"/>
</dbReference>
<reference evidence="11" key="2">
    <citation type="submission" date="2004-02" db="EMBL/GenBank/DDBJ databases">
        <authorList>
            <consortium name="Genoscope"/>
            <consortium name="Whitehead Institute Centre for Genome Research"/>
        </authorList>
    </citation>
    <scope>NUCLEOTIDE SEQUENCE</scope>
</reference>
<evidence type="ECO:0000256" key="9">
    <source>
        <dbReference type="ARBA" id="ARBA00039150"/>
    </source>
</evidence>
<dbReference type="InterPro" id="IPR019363">
    <property type="entry name" value="LDAH"/>
</dbReference>
<protein>
    <recommendedName>
        <fullName evidence="4">Lipid droplet-associated hydrolase</fullName>
        <ecNumber evidence="9">3.1.1.13</ecNumber>
    </recommendedName>
    <alternativeName>
        <fullName evidence="8">Lipid droplet-associated serine hydrolase</fullName>
    </alternativeName>
</protein>
<dbReference type="OrthoDB" id="448051at2759"/>
<dbReference type="GO" id="GO:0160077">
    <property type="term" value="P:lipid droplet fusion"/>
    <property type="evidence" value="ECO:0007669"/>
    <property type="project" value="UniProtKB-ARBA"/>
</dbReference>
<dbReference type="ESTHER" id="tetng-q4t826">
    <property type="family name" value="LIDHydrolase"/>
</dbReference>
<evidence type="ECO:0000256" key="10">
    <source>
        <dbReference type="ARBA" id="ARBA00049527"/>
    </source>
</evidence>
<name>Q4T826_TETNG</name>
<comment type="caution">
    <text evidence="11">The sequence shown here is derived from an EMBL/GenBank/DDBJ whole genome shotgun (WGS) entry which is preliminary data.</text>
</comment>
<evidence type="ECO:0000256" key="4">
    <source>
        <dbReference type="ARBA" id="ARBA00019242"/>
    </source>
</evidence>
<dbReference type="InterPro" id="IPR029058">
    <property type="entry name" value="AB_hydrolase_fold"/>
</dbReference>
<gene>
    <name evidence="11" type="ORF">GSTENG00005438001</name>
</gene>
<dbReference type="PANTHER" id="PTHR13390:SF0">
    <property type="entry name" value="LIPID DROPLET-ASSOCIATED HYDROLASE"/>
    <property type="match status" value="1"/>
</dbReference>
<dbReference type="EC" id="3.1.1.13" evidence="9"/>
<proteinExistence type="inferred from homology"/>
<evidence type="ECO:0000256" key="6">
    <source>
        <dbReference type="ARBA" id="ARBA00022801"/>
    </source>
</evidence>
<comment type="similarity">
    <text evidence="3">Belongs to the AB hydrolase superfamily. LDAH family.</text>
</comment>
<dbReference type="GO" id="GO:0042632">
    <property type="term" value="P:cholesterol homeostasis"/>
    <property type="evidence" value="ECO:0007669"/>
    <property type="project" value="UniProtKB-ARBA"/>
</dbReference>
<dbReference type="Pfam" id="PF10230">
    <property type="entry name" value="LIDHydrolase"/>
    <property type="match status" value="1"/>
</dbReference>
<dbReference type="GO" id="GO:0005811">
    <property type="term" value="C:lipid droplet"/>
    <property type="evidence" value="ECO:0007669"/>
    <property type="project" value="UniProtKB-SubCell"/>
</dbReference>
<keyword evidence="5" id="KW-0551">Lipid droplet</keyword>
<keyword evidence="7" id="KW-0256">Endoplasmic reticulum</keyword>
<dbReference type="Gene3D" id="3.40.50.1820">
    <property type="entry name" value="alpha/beta hydrolase"/>
    <property type="match status" value="1"/>
</dbReference>
<evidence type="ECO:0000256" key="7">
    <source>
        <dbReference type="ARBA" id="ARBA00022824"/>
    </source>
</evidence>
<dbReference type="GO" id="GO:0005783">
    <property type="term" value="C:endoplasmic reticulum"/>
    <property type="evidence" value="ECO:0007669"/>
    <property type="project" value="UniProtKB-SubCell"/>
</dbReference>
<evidence type="ECO:0000256" key="3">
    <source>
        <dbReference type="ARBA" id="ARBA00008300"/>
    </source>
</evidence>
<keyword evidence="6" id="KW-0378">Hydrolase</keyword>
<dbReference type="FunFam" id="3.40.50.1820:FF:000068">
    <property type="entry name" value="Lipid droplet associated hydrolase"/>
    <property type="match status" value="1"/>
</dbReference>
<dbReference type="GO" id="GO:0004771">
    <property type="term" value="F:sterol ester esterase activity"/>
    <property type="evidence" value="ECO:0007669"/>
    <property type="project" value="UniProtKB-EC"/>
</dbReference>
<evidence type="ECO:0000313" key="11">
    <source>
        <dbReference type="EMBL" id="CAF90956.1"/>
    </source>
</evidence>
<dbReference type="SUPFAM" id="SSF53474">
    <property type="entry name" value="alpha/beta-Hydrolases"/>
    <property type="match status" value="1"/>
</dbReference>
<dbReference type="GO" id="GO:0035356">
    <property type="term" value="P:intracellular triglyceride homeostasis"/>
    <property type="evidence" value="ECO:0007669"/>
    <property type="project" value="UniProtKB-ARBA"/>
</dbReference>
<evidence type="ECO:0000256" key="8">
    <source>
        <dbReference type="ARBA" id="ARBA00031924"/>
    </source>
</evidence>
<evidence type="ECO:0000256" key="5">
    <source>
        <dbReference type="ARBA" id="ARBA00022677"/>
    </source>
</evidence>
<dbReference type="AlphaFoldDB" id="Q4T826"/>
<dbReference type="EMBL" id="CAAE01007912">
    <property type="protein sequence ID" value="CAF90956.1"/>
    <property type="molecule type" value="Genomic_DNA"/>
</dbReference>
<organism evidence="11">
    <name type="scientific">Tetraodon nigroviridis</name>
    <name type="common">Spotted green pufferfish</name>
    <name type="synonym">Chelonodon nigroviridis</name>
    <dbReference type="NCBI Taxonomy" id="99883"/>
    <lineage>
        <taxon>Eukaryota</taxon>
        <taxon>Metazoa</taxon>
        <taxon>Chordata</taxon>
        <taxon>Craniata</taxon>
        <taxon>Vertebrata</taxon>
        <taxon>Euteleostomi</taxon>
        <taxon>Actinopterygii</taxon>
        <taxon>Neopterygii</taxon>
        <taxon>Teleostei</taxon>
        <taxon>Neoteleostei</taxon>
        <taxon>Acanthomorphata</taxon>
        <taxon>Eupercaria</taxon>
        <taxon>Tetraodontiformes</taxon>
        <taxon>Tetradontoidea</taxon>
        <taxon>Tetraodontidae</taxon>
        <taxon>Tetraodon</taxon>
    </lineage>
</organism>
<sequence length="319" mass="35499">MKDLVLKTSREGQTDFIYCCGVATELLRFGPCLPGCRLLFLVIPGNPGVVGFYRTFMQTIHSVCGYTHPVWAVSHAGHCATPHSMDMVEDPSAAEHGDAFGLSGQVEHKLAFIRTHVPKGTKLVLVGHSIGCYIILEMMKRSPELEVCVSVLKSVMLFPTIERMARTPQGRVLTPVLCHLRYLAYLPLFLLSLLPDRVKASLISLAFGGIHSLDRTVIQPTVQLLSGDCAANAMYMAGQEMVKVLERDNVTIGKHLGKIIFYYGATDHWCPVEYYHDLRKDFPHGDLRLCEMGFRHAFVLDAGSDVAKLVVDWVRADLR</sequence>
<dbReference type="KEGG" id="tng:GSTEN00005438G001"/>
<dbReference type="GO" id="GO:0019915">
    <property type="term" value="P:lipid storage"/>
    <property type="evidence" value="ECO:0007669"/>
    <property type="project" value="InterPro"/>
</dbReference>
<accession>Q4T826</accession>
<evidence type="ECO:0000256" key="1">
    <source>
        <dbReference type="ARBA" id="ARBA00004240"/>
    </source>
</evidence>
<comment type="catalytic activity">
    <reaction evidence="10">
        <text>a cholesterol ester + H2O = cholesterol + a fatty acid + H(+)</text>
        <dbReference type="Rhea" id="RHEA:36403"/>
        <dbReference type="ChEBI" id="CHEBI:15377"/>
        <dbReference type="ChEBI" id="CHEBI:15378"/>
        <dbReference type="ChEBI" id="CHEBI:16113"/>
        <dbReference type="ChEBI" id="CHEBI:17002"/>
        <dbReference type="ChEBI" id="CHEBI:28868"/>
        <dbReference type="EC" id="3.1.1.13"/>
    </reaction>
    <physiologicalReaction direction="left-to-right" evidence="10">
        <dbReference type="Rhea" id="RHEA:36404"/>
    </physiologicalReaction>
</comment>
<reference evidence="11" key="1">
    <citation type="journal article" date="2004" name="Nature">
        <title>Genome duplication in the teleost fish Tetraodon nigroviridis reveals the early vertebrate proto-karyotype.</title>
        <authorList>
            <person name="Jaillon O."/>
            <person name="Aury J.-M."/>
            <person name="Brunet F."/>
            <person name="Petit J.-L."/>
            <person name="Stange-Thomann N."/>
            <person name="Mauceli E."/>
            <person name="Bouneau L."/>
            <person name="Fischer C."/>
            <person name="Ozouf-Costaz C."/>
            <person name="Bernot A."/>
            <person name="Nicaud S."/>
            <person name="Jaffe D."/>
            <person name="Fisher S."/>
            <person name="Lutfalla G."/>
            <person name="Dossat C."/>
            <person name="Segurens B."/>
            <person name="Dasilva C."/>
            <person name="Salanoubat M."/>
            <person name="Levy M."/>
            <person name="Boudet N."/>
            <person name="Castellano S."/>
            <person name="Anthouard V."/>
            <person name="Jubin C."/>
            <person name="Castelli V."/>
            <person name="Katinka M."/>
            <person name="Vacherie B."/>
            <person name="Biemont C."/>
            <person name="Skalli Z."/>
            <person name="Cattolico L."/>
            <person name="Poulain J."/>
            <person name="De Berardinis V."/>
            <person name="Cruaud C."/>
            <person name="Duprat S."/>
            <person name="Brottier P."/>
            <person name="Coutanceau J.-P."/>
            <person name="Gouzy J."/>
            <person name="Parra G."/>
            <person name="Lardier G."/>
            <person name="Chapple C."/>
            <person name="McKernan K.J."/>
            <person name="McEwan P."/>
            <person name="Bosak S."/>
            <person name="Kellis M."/>
            <person name="Volff J.-N."/>
            <person name="Guigo R."/>
            <person name="Zody M.C."/>
            <person name="Mesirov J."/>
            <person name="Lindblad-Toh K."/>
            <person name="Birren B."/>
            <person name="Nusbaum C."/>
            <person name="Kahn D."/>
            <person name="Robinson-Rechavi M."/>
            <person name="Laudet V."/>
            <person name="Schachter V."/>
            <person name="Quetier F."/>
            <person name="Saurin W."/>
            <person name="Scarpelli C."/>
            <person name="Wincker P."/>
            <person name="Lander E.S."/>
            <person name="Weissenbach J."/>
            <person name="Roest Crollius H."/>
        </authorList>
    </citation>
    <scope>NUCLEOTIDE SEQUENCE [LARGE SCALE GENOMIC DNA]</scope>
</reference>
<feature type="non-terminal residue" evidence="11">
    <location>
        <position position="319"/>
    </location>
</feature>
<comment type="subcellular location">
    <subcellularLocation>
        <location evidence="1">Endoplasmic reticulum</location>
    </subcellularLocation>
    <subcellularLocation>
        <location evidence="2">Lipid droplet</location>
    </subcellularLocation>
</comment>